<dbReference type="InterPro" id="IPR011009">
    <property type="entry name" value="Kinase-like_dom_sf"/>
</dbReference>
<keyword evidence="4" id="KW-0808">Transferase</keyword>
<proteinExistence type="predicted"/>
<evidence type="ECO:0000256" key="2">
    <source>
        <dbReference type="ARBA" id="ARBA00022840"/>
    </source>
</evidence>
<dbReference type="SUPFAM" id="SSF56112">
    <property type="entry name" value="Protein kinase-like (PK-like)"/>
    <property type="match status" value="1"/>
</dbReference>
<dbReference type="Pfam" id="PF01636">
    <property type="entry name" value="APH"/>
    <property type="match status" value="1"/>
</dbReference>
<dbReference type="GO" id="GO:0005524">
    <property type="term" value="F:ATP binding"/>
    <property type="evidence" value="ECO:0007669"/>
    <property type="project" value="UniProtKB-KW"/>
</dbReference>
<protein>
    <submittedName>
        <fullName evidence="4">Aminoglycoside phosphotransferase</fullName>
    </submittedName>
</protein>
<dbReference type="EMBL" id="SZYH01000001">
    <property type="protein sequence ID" value="TKV68506.1"/>
    <property type="molecule type" value="Genomic_DNA"/>
</dbReference>
<organism evidence="4 5">
    <name type="scientific">Marinobacter panjinensis</name>
    <dbReference type="NCBI Taxonomy" id="2576384"/>
    <lineage>
        <taxon>Bacteria</taxon>
        <taxon>Pseudomonadati</taxon>
        <taxon>Pseudomonadota</taxon>
        <taxon>Gammaproteobacteria</taxon>
        <taxon>Pseudomonadales</taxon>
        <taxon>Marinobacteraceae</taxon>
        <taxon>Marinobacter</taxon>
    </lineage>
</organism>
<accession>A0A4U6R857</accession>
<dbReference type="InterPro" id="IPR002575">
    <property type="entry name" value="Aminoglycoside_PTrfase"/>
</dbReference>
<dbReference type="Proteomes" id="UP000308488">
    <property type="component" value="Unassembled WGS sequence"/>
</dbReference>
<sequence>MDTRLTMLTQWVRSLPGFDQATPQPVSGDASFRRYFRVSGDPHGTGSQHYIVMDAPPEHEDCKPFVAIAHHWRSLDIAVPDVVYEDLTRGFLLLEDFGDQLMLSALNTGNADRLYGAAMEELVRIQGAGDTPDYPLPAYDTALLEREMNLFPDWLLTRQLGLTLGNGERALLETTFAFLRESALAQPEVAVHRDYHSRNLLVRTGTDRPGVIDFQDAVRGPVTYDLVSLLKDCYIRWPEERIRQWTEQFRLLSKDAALHKADQATFRQWLELMGMQRHLKAAGIFARLAIRDGKTGFLKDVPRTVGYLVEASSRQAALRHFHEWLTDTVVPAIEQQIGPVETSGQ</sequence>
<reference evidence="4 5" key="1">
    <citation type="submission" date="2019-05" db="EMBL/GenBank/DDBJ databases">
        <title>Marinobacter panjinensis sp. nov., a moderately halophilic bacterium isolated from sea tidal flat environment.</title>
        <authorList>
            <person name="Yang W."/>
            <person name="An M."/>
            <person name="He W."/>
            <person name="Luo X."/>
            <person name="Zhu L."/>
            <person name="Chen G."/>
            <person name="Zhang Y."/>
            <person name="Wang Y."/>
        </authorList>
    </citation>
    <scope>NUCLEOTIDE SEQUENCE [LARGE SCALE GENOMIC DNA]</scope>
    <source>
        <strain evidence="4 5">PJ-16</strain>
    </source>
</reference>
<evidence type="ECO:0000259" key="3">
    <source>
        <dbReference type="Pfam" id="PF01636"/>
    </source>
</evidence>
<dbReference type="PANTHER" id="PTHR33540">
    <property type="entry name" value="TRNA THREONYLCARBAMOYLADENOSINE BIOSYNTHESIS PROTEIN TSAE"/>
    <property type="match status" value="1"/>
</dbReference>
<dbReference type="GO" id="GO:0016740">
    <property type="term" value="F:transferase activity"/>
    <property type="evidence" value="ECO:0007669"/>
    <property type="project" value="UniProtKB-KW"/>
</dbReference>
<keyword evidence="1" id="KW-0547">Nucleotide-binding</keyword>
<dbReference type="PANTHER" id="PTHR33540:SF1">
    <property type="entry name" value="N-ACETYLMURAMATE_N-ACETYLGLUCOSAMINE KINASE"/>
    <property type="match status" value="1"/>
</dbReference>
<dbReference type="Gene3D" id="3.90.1200.10">
    <property type="match status" value="1"/>
</dbReference>
<dbReference type="AlphaFoldDB" id="A0A4U6R857"/>
<evidence type="ECO:0000256" key="1">
    <source>
        <dbReference type="ARBA" id="ARBA00022741"/>
    </source>
</evidence>
<evidence type="ECO:0000313" key="5">
    <source>
        <dbReference type="Proteomes" id="UP000308488"/>
    </source>
</evidence>
<feature type="domain" description="Aminoglycoside phosphotransferase" evidence="3">
    <location>
        <begin position="24"/>
        <end position="244"/>
    </location>
</feature>
<comment type="caution">
    <text evidence="4">The sequence shown here is derived from an EMBL/GenBank/DDBJ whole genome shotgun (WGS) entry which is preliminary data.</text>
</comment>
<keyword evidence="5" id="KW-1185">Reference proteome</keyword>
<dbReference type="OrthoDB" id="9809275at2"/>
<keyword evidence="2" id="KW-0067">ATP-binding</keyword>
<name>A0A4U6R857_9GAMM</name>
<evidence type="ECO:0000313" key="4">
    <source>
        <dbReference type="EMBL" id="TKV68506.1"/>
    </source>
</evidence>
<gene>
    <name evidence="4" type="ORF">FDP08_10620</name>
</gene>
<dbReference type="Gene3D" id="3.30.200.20">
    <property type="entry name" value="Phosphorylase Kinase, domain 1"/>
    <property type="match status" value="1"/>
</dbReference>
<dbReference type="RefSeq" id="WP_137436135.1">
    <property type="nucleotide sequence ID" value="NZ_JANRHC010000002.1"/>
</dbReference>